<protein>
    <submittedName>
        <fullName evidence="8">GlsB/YeaQ/YmgE family stress response membrane protein</fullName>
    </submittedName>
</protein>
<comment type="subcellular location">
    <subcellularLocation>
        <location evidence="1">Cell membrane</location>
        <topology evidence="1">Multi-pass membrane protein</topology>
    </subcellularLocation>
</comment>
<evidence type="ECO:0000313" key="9">
    <source>
        <dbReference type="Proteomes" id="UP000295511"/>
    </source>
</evidence>
<dbReference type="Proteomes" id="UP000295511">
    <property type="component" value="Unassembled WGS sequence"/>
</dbReference>
<evidence type="ECO:0000256" key="4">
    <source>
        <dbReference type="ARBA" id="ARBA00022692"/>
    </source>
</evidence>
<organism evidence="8 9">
    <name type="scientific">Arthrobacter terricola</name>
    <dbReference type="NCBI Taxonomy" id="2547396"/>
    <lineage>
        <taxon>Bacteria</taxon>
        <taxon>Bacillati</taxon>
        <taxon>Actinomycetota</taxon>
        <taxon>Actinomycetes</taxon>
        <taxon>Micrococcales</taxon>
        <taxon>Micrococcaceae</taxon>
        <taxon>Arthrobacter</taxon>
    </lineage>
</organism>
<comment type="similarity">
    <text evidence="2">Belongs to the UPF0410 family.</text>
</comment>
<dbReference type="EMBL" id="SMRU01000011">
    <property type="protein sequence ID" value="TDF96061.1"/>
    <property type="molecule type" value="Genomic_DNA"/>
</dbReference>
<reference evidence="8 9" key="1">
    <citation type="submission" date="2019-03" db="EMBL/GenBank/DDBJ databases">
        <title>Whole genome sequence of Arthrobacter sp JH1-1.</title>
        <authorList>
            <person name="Trinh H.N."/>
        </authorList>
    </citation>
    <scope>NUCLEOTIDE SEQUENCE [LARGE SCALE GENOMIC DNA]</scope>
    <source>
        <strain evidence="8 9">JH1-1</strain>
    </source>
</reference>
<gene>
    <name evidence="8" type="ORF">E1809_10855</name>
</gene>
<dbReference type="PANTHER" id="PTHR33884">
    <property type="entry name" value="UPF0410 PROTEIN YMGE"/>
    <property type="match status" value="1"/>
</dbReference>
<dbReference type="OrthoDB" id="4568405at2"/>
<keyword evidence="9" id="KW-1185">Reference proteome</keyword>
<evidence type="ECO:0000256" key="1">
    <source>
        <dbReference type="ARBA" id="ARBA00004651"/>
    </source>
</evidence>
<feature type="transmembrane region" description="Helical" evidence="7">
    <location>
        <begin position="63"/>
        <end position="81"/>
    </location>
</feature>
<dbReference type="AlphaFoldDB" id="A0A4R5KKH6"/>
<dbReference type="InterPro" id="IPR007341">
    <property type="entry name" value="Transgly_assoc"/>
</dbReference>
<evidence type="ECO:0000256" key="7">
    <source>
        <dbReference type="SAM" id="Phobius"/>
    </source>
</evidence>
<comment type="caution">
    <text evidence="8">The sequence shown here is derived from an EMBL/GenBank/DDBJ whole genome shotgun (WGS) entry which is preliminary data.</text>
</comment>
<sequence length="88" mass="9048">MGFIGFLILGLIAGAIAKALIPGRQGGGILITMLLGVIGAILGGWIGGLIFGGGLQDFFSIRTWILAIVGSVIVLLIYGALVGNRRRV</sequence>
<dbReference type="GO" id="GO:0005886">
    <property type="term" value="C:plasma membrane"/>
    <property type="evidence" value="ECO:0007669"/>
    <property type="project" value="UniProtKB-SubCell"/>
</dbReference>
<keyword evidence="5 7" id="KW-1133">Transmembrane helix</keyword>
<proteinExistence type="inferred from homology"/>
<evidence type="ECO:0000256" key="6">
    <source>
        <dbReference type="ARBA" id="ARBA00023136"/>
    </source>
</evidence>
<evidence type="ECO:0000256" key="3">
    <source>
        <dbReference type="ARBA" id="ARBA00022475"/>
    </source>
</evidence>
<keyword evidence="3" id="KW-1003">Cell membrane</keyword>
<feature type="transmembrane region" description="Helical" evidence="7">
    <location>
        <begin position="29"/>
        <end position="51"/>
    </location>
</feature>
<evidence type="ECO:0000313" key="8">
    <source>
        <dbReference type="EMBL" id="TDF96061.1"/>
    </source>
</evidence>
<dbReference type="PANTHER" id="PTHR33884:SF3">
    <property type="entry name" value="UPF0410 PROTEIN YMGE"/>
    <property type="match status" value="1"/>
</dbReference>
<name>A0A4R5KKH6_9MICC</name>
<keyword evidence="6 7" id="KW-0472">Membrane</keyword>
<evidence type="ECO:0000256" key="2">
    <source>
        <dbReference type="ARBA" id="ARBA00011006"/>
    </source>
</evidence>
<accession>A0A4R5KKH6</accession>
<evidence type="ECO:0000256" key="5">
    <source>
        <dbReference type="ARBA" id="ARBA00022989"/>
    </source>
</evidence>
<keyword evidence="4 7" id="KW-0812">Transmembrane</keyword>
<dbReference type="Pfam" id="PF04226">
    <property type="entry name" value="Transgly_assoc"/>
    <property type="match status" value="1"/>
</dbReference>
<dbReference type="RefSeq" id="WP_133204247.1">
    <property type="nucleotide sequence ID" value="NZ_SMRU01000011.1"/>
</dbReference>